<comment type="caution">
    <text evidence="2">The sequence shown here is derived from an EMBL/GenBank/DDBJ whole genome shotgun (WGS) entry which is preliminary data.</text>
</comment>
<dbReference type="EMBL" id="QGMZ01000022">
    <property type="protein sequence ID" value="PWR73080.1"/>
    <property type="molecule type" value="Genomic_DNA"/>
</dbReference>
<gene>
    <name evidence="2" type="ORF">DLD82_11335</name>
</gene>
<organism evidence="2 3">
    <name type="scientific">Methanospirillum stamsii</name>
    <dbReference type="NCBI Taxonomy" id="1277351"/>
    <lineage>
        <taxon>Archaea</taxon>
        <taxon>Methanobacteriati</taxon>
        <taxon>Methanobacteriota</taxon>
        <taxon>Stenosarchaea group</taxon>
        <taxon>Methanomicrobia</taxon>
        <taxon>Methanomicrobiales</taxon>
        <taxon>Methanospirillaceae</taxon>
        <taxon>Methanospirillum</taxon>
    </lineage>
</organism>
<keyword evidence="1" id="KW-1277">Toxin-antitoxin system</keyword>
<dbReference type="Proteomes" id="UP000245934">
    <property type="component" value="Unassembled WGS sequence"/>
</dbReference>
<keyword evidence="3" id="KW-1185">Reference proteome</keyword>
<dbReference type="InterPro" id="IPR007712">
    <property type="entry name" value="RelE/ParE_toxin"/>
</dbReference>
<dbReference type="GeneID" id="97610957"/>
<evidence type="ECO:0000313" key="3">
    <source>
        <dbReference type="Proteomes" id="UP000245934"/>
    </source>
</evidence>
<reference evidence="2 3" key="1">
    <citation type="submission" date="2018-05" db="EMBL/GenBank/DDBJ databases">
        <title>Draft genome of Methanospirillum stamsii Pt1.</title>
        <authorList>
            <person name="Dueholm M.S."/>
            <person name="Nielsen P.H."/>
            <person name="Bakmann L.F."/>
            <person name="Otzen D.E."/>
        </authorList>
    </citation>
    <scope>NUCLEOTIDE SEQUENCE [LARGE SCALE GENOMIC DNA]</scope>
    <source>
        <strain evidence="2 3">Pt1</strain>
    </source>
</reference>
<dbReference type="Pfam" id="PF05016">
    <property type="entry name" value="ParE_toxin"/>
    <property type="match status" value="1"/>
</dbReference>
<accession>A0A2V2N3D3</accession>
<dbReference type="Gene3D" id="3.30.2310.20">
    <property type="entry name" value="RelE-like"/>
    <property type="match status" value="1"/>
</dbReference>
<evidence type="ECO:0008006" key="4">
    <source>
        <dbReference type="Google" id="ProtNLM"/>
    </source>
</evidence>
<name>A0A2V2N3D3_9EURY</name>
<dbReference type="RefSeq" id="WP_109941240.1">
    <property type="nucleotide sequence ID" value="NZ_CP176366.1"/>
</dbReference>
<sequence>MVTVAYNPSFEKSIRKIKDYQLKKRIKNQILSIIYNPDIGKPMRYSRKNTREVYIPPFRLSYYYD</sequence>
<dbReference type="InterPro" id="IPR035093">
    <property type="entry name" value="RelE/ParE_toxin_dom_sf"/>
</dbReference>
<proteinExistence type="predicted"/>
<dbReference type="AlphaFoldDB" id="A0A2V2N3D3"/>
<protein>
    <recommendedName>
        <fullName evidence="4">Type II toxin-antitoxin system RelE/ParE family toxin</fullName>
    </recommendedName>
</protein>
<evidence type="ECO:0000313" key="2">
    <source>
        <dbReference type="EMBL" id="PWR73080.1"/>
    </source>
</evidence>
<dbReference type="SUPFAM" id="SSF143011">
    <property type="entry name" value="RelE-like"/>
    <property type="match status" value="1"/>
</dbReference>
<dbReference type="OrthoDB" id="111133at2157"/>
<evidence type="ECO:0000256" key="1">
    <source>
        <dbReference type="ARBA" id="ARBA00022649"/>
    </source>
</evidence>